<keyword evidence="2" id="KW-1185">Reference proteome</keyword>
<gene>
    <name evidence="1" type="ORF">XENORESO_007263</name>
</gene>
<reference evidence="1 2" key="1">
    <citation type="submission" date="2021-06" db="EMBL/GenBank/DDBJ databases">
        <authorList>
            <person name="Palmer J.M."/>
        </authorList>
    </citation>
    <scope>NUCLEOTIDE SEQUENCE [LARGE SCALE GENOMIC DNA]</scope>
    <source>
        <strain evidence="1 2">XR_2019</strain>
        <tissue evidence="1">Muscle</tissue>
    </source>
</reference>
<evidence type="ECO:0000313" key="2">
    <source>
        <dbReference type="Proteomes" id="UP001444071"/>
    </source>
</evidence>
<proteinExistence type="predicted"/>
<dbReference type="Proteomes" id="UP001444071">
    <property type="component" value="Unassembled WGS sequence"/>
</dbReference>
<accession>A0ABV0VVD0</accession>
<evidence type="ECO:0000313" key="1">
    <source>
        <dbReference type="EMBL" id="MEQ2261212.1"/>
    </source>
</evidence>
<comment type="caution">
    <text evidence="1">The sequence shown here is derived from an EMBL/GenBank/DDBJ whole genome shotgun (WGS) entry which is preliminary data.</text>
</comment>
<name>A0ABV0VVD0_9TELE</name>
<dbReference type="EMBL" id="JAHRIM010012393">
    <property type="protein sequence ID" value="MEQ2261212.1"/>
    <property type="molecule type" value="Genomic_DNA"/>
</dbReference>
<organism evidence="1 2">
    <name type="scientific">Xenotaenia resolanae</name>
    <dbReference type="NCBI Taxonomy" id="208358"/>
    <lineage>
        <taxon>Eukaryota</taxon>
        <taxon>Metazoa</taxon>
        <taxon>Chordata</taxon>
        <taxon>Craniata</taxon>
        <taxon>Vertebrata</taxon>
        <taxon>Euteleostomi</taxon>
        <taxon>Actinopterygii</taxon>
        <taxon>Neopterygii</taxon>
        <taxon>Teleostei</taxon>
        <taxon>Neoteleostei</taxon>
        <taxon>Acanthomorphata</taxon>
        <taxon>Ovalentaria</taxon>
        <taxon>Atherinomorphae</taxon>
        <taxon>Cyprinodontiformes</taxon>
        <taxon>Goodeidae</taxon>
        <taxon>Xenotaenia</taxon>
    </lineage>
</organism>
<protein>
    <submittedName>
        <fullName evidence="1">Uncharacterized protein</fullName>
    </submittedName>
</protein>
<sequence length="91" mass="10582">MDQCMSGKGKMMSKVARQWLSDDLRLLCFLWQRKPTAYGRQDQFNEELGNPGRKCHSVFKKARAWESLGPSNRTMISQICESPTKVQKKSW</sequence>